<dbReference type="InterPro" id="IPR003690">
    <property type="entry name" value="MTERF"/>
</dbReference>
<keyword evidence="2" id="KW-0804">Transcription</keyword>
<dbReference type="OrthoDB" id="637682at2759"/>
<protein>
    <submittedName>
        <fullName evidence="4">Uncharacterized protein</fullName>
    </submittedName>
</protein>
<dbReference type="AlphaFoldDB" id="A0A835PQF8"/>
<reference evidence="4 5" key="1">
    <citation type="journal article" date="2020" name="Nat. Food">
        <title>A phased Vanilla planifolia genome enables genetic improvement of flavour and production.</title>
        <authorList>
            <person name="Hasing T."/>
            <person name="Tang H."/>
            <person name="Brym M."/>
            <person name="Khazi F."/>
            <person name="Huang T."/>
            <person name="Chambers A.H."/>
        </authorList>
    </citation>
    <scope>NUCLEOTIDE SEQUENCE [LARGE SCALE GENOMIC DNA]</scope>
    <source>
        <tissue evidence="4">Leaf</tissue>
    </source>
</reference>
<evidence type="ECO:0000256" key="3">
    <source>
        <dbReference type="ARBA" id="ARBA00022946"/>
    </source>
</evidence>
<keyword evidence="2" id="KW-0806">Transcription termination</keyword>
<evidence type="ECO:0000313" key="4">
    <source>
        <dbReference type="EMBL" id="KAG0456496.1"/>
    </source>
</evidence>
<keyword evidence="3" id="KW-0809">Transit peptide</keyword>
<comment type="caution">
    <text evidence="4">The sequence shown here is derived from an EMBL/GenBank/DDBJ whole genome shotgun (WGS) entry which is preliminary data.</text>
</comment>
<comment type="similarity">
    <text evidence="1">Belongs to the mTERF family.</text>
</comment>
<dbReference type="InterPro" id="IPR038538">
    <property type="entry name" value="MTERF_sf"/>
</dbReference>
<sequence length="376" mass="42428">MLRLPIRSPSRYSFLGQWPVTCLCLFNGEAISCSKTLSPTYLECSVSFFSASSGVLPSAAPASTKPPRRSIANVSILKDYGLTQSQIENVASRFPSVCSFHPEKCLRPKLEFFVAVGYSHTTIAKMITRNPKILTVSLKRRLRPNFELMQNLLGGDTAAAATVAARWLWILKNNPEKQILPNLRTLSEHGVTSTNIAKFVKWHPRSLTAEPGRFRESAALIKEMGFDPSKTLFVSGVHVLSGISQATWERNLLVYRNLGWSHEEIISAFRKNPVCMVRSEKKIRKVMDFFKDNLQWQPSHFASLPTILGLHLEKRIVPRYVVFKSLAAKGLLGNRLNFKSVLFISESSFLNKYVLPYSDQFPDLFEAYKGKLKLDP</sequence>
<proteinExistence type="inferred from homology"/>
<dbReference type="GO" id="GO:0006353">
    <property type="term" value="P:DNA-templated transcription termination"/>
    <property type="evidence" value="ECO:0007669"/>
    <property type="project" value="UniProtKB-KW"/>
</dbReference>
<name>A0A835PQF8_VANPL</name>
<keyword evidence="2" id="KW-0805">Transcription regulation</keyword>
<dbReference type="PANTHER" id="PTHR13068:SF166">
    <property type="entry name" value="TRANSCRIPTION TERMINATION FACTOR MTERF15, MITOCHONDRIAL-LIKE"/>
    <property type="match status" value="1"/>
</dbReference>
<evidence type="ECO:0000256" key="1">
    <source>
        <dbReference type="ARBA" id="ARBA00007692"/>
    </source>
</evidence>
<dbReference type="PANTHER" id="PTHR13068">
    <property type="entry name" value="CGI-12 PROTEIN-RELATED"/>
    <property type="match status" value="1"/>
</dbReference>
<dbReference type="EMBL" id="JADCNM010000013">
    <property type="protein sequence ID" value="KAG0456496.1"/>
    <property type="molecule type" value="Genomic_DNA"/>
</dbReference>
<dbReference type="SMART" id="SM00733">
    <property type="entry name" value="Mterf"/>
    <property type="match status" value="6"/>
</dbReference>
<evidence type="ECO:0000256" key="2">
    <source>
        <dbReference type="ARBA" id="ARBA00022472"/>
    </source>
</evidence>
<dbReference type="Pfam" id="PF02536">
    <property type="entry name" value="mTERF"/>
    <property type="match status" value="2"/>
</dbReference>
<gene>
    <name evidence="4" type="ORF">HPP92_024284</name>
</gene>
<dbReference type="Gene3D" id="1.25.70.10">
    <property type="entry name" value="Transcription termination factor 3, mitochondrial"/>
    <property type="match status" value="1"/>
</dbReference>
<dbReference type="Proteomes" id="UP000639772">
    <property type="component" value="Chromosome 13"/>
</dbReference>
<accession>A0A835PQF8</accession>
<dbReference type="GO" id="GO:0003676">
    <property type="term" value="F:nucleic acid binding"/>
    <property type="evidence" value="ECO:0007669"/>
    <property type="project" value="InterPro"/>
</dbReference>
<evidence type="ECO:0000313" key="5">
    <source>
        <dbReference type="Proteomes" id="UP000639772"/>
    </source>
</evidence>
<dbReference type="FunFam" id="1.25.70.10:FF:000001">
    <property type="entry name" value="Mitochondrial transcription termination factor-like"/>
    <property type="match status" value="1"/>
</dbReference>
<organism evidence="4 5">
    <name type="scientific">Vanilla planifolia</name>
    <name type="common">Vanilla</name>
    <dbReference type="NCBI Taxonomy" id="51239"/>
    <lineage>
        <taxon>Eukaryota</taxon>
        <taxon>Viridiplantae</taxon>
        <taxon>Streptophyta</taxon>
        <taxon>Embryophyta</taxon>
        <taxon>Tracheophyta</taxon>
        <taxon>Spermatophyta</taxon>
        <taxon>Magnoliopsida</taxon>
        <taxon>Liliopsida</taxon>
        <taxon>Asparagales</taxon>
        <taxon>Orchidaceae</taxon>
        <taxon>Vanilloideae</taxon>
        <taxon>Vanilleae</taxon>
        <taxon>Vanilla</taxon>
    </lineage>
</organism>